<comment type="caution">
    <text evidence="1">The sequence shown here is derived from an EMBL/GenBank/DDBJ whole genome shotgun (WGS) entry which is preliminary data.</text>
</comment>
<protein>
    <recommendedName>
        <fullName evidence="3">Protein kinase domain-containing protein</fullName>
    </recommendedName>
</protein>
<dbReference type="Gene3D" id="1.10.510.10">
    <property type="entry name" value="Transferase(Phosphotransferase) domain 1"/>
    <property type="match status" value="2"/>
</dbReference>
<name>A0A397JAG5_9GLOM</name>
<evidence type="ECO:0008006" key="3">
    <source>
        <dbReference type="Google" id="ProtNLM"/>
    </source>
</evidence>
<evidence type="ECO:0000313" key="2">
    <source>
        <dbReference type="Proteomes" id="UP000266861"/>
    </source>
</evidence>
<proteinExistence type="predicted"/>
<dbReference type="Gene3D" id="3.30.200.20">
    <property type="entry name" value="Phosphorylase Kinase, domain 1"/>
    <property type="match status" value="1"/>
</dbReference>
<dbReference type="Proteomes" id="UP000266861">
    <property type="component" value="Unassembled WGS sequence"/>
</dbReference>
<organism evidence="1 2">
    <name type="scientific">Diversispora epigaea</name>
    <dbReference type="NCBI Taxonomy" id="1348612"/>
    <lineage>
        <taxon>Eukaryota</taxon>
        <taxon>Fungi</taxon>
        <taxon>Fungi incertae sedis</taxon>
        <taxon>Mucoromycota</taxon>
        <taxon>Glomeromycotina</taxon>
        <taxon>Glomeromycetes</taxon>
        <taxon>Diversisporales</taxon>
        <taxon>Diversisporaceae</taxon>
        <taxon>Diversispora</taxon>
    </lineage>
</organism>
<sequence>MECLGCNQECTGCEWFQPCNYKHLKNDFARWIDRSIEKWDTKNQQWKRYTMSIHLKVDYISIRFYGITKDPETQKYMMKNSSIRHSTPHILEYSLYITDFGLTPEASSGEEYIKIPYDRLEYINQIAKGSFGTIHLASWIGRQIIVWDTKNKQWVNVKCGYASIRFYGITRDPETQKYMMVLDFAKDGNLSDNLKNNFNNFGLSKLIEPNLKRKIFSGVLPYVAPEVLSDEEYTKAADGFPHPYHDILHNKDLVMKICNGLRPKIPFHTPKLITKMIMGCWLLIDQLAGNDTIDKFIQDAQLIANNKSELIEWVPYDRLKYIKQIAKGGFGTIHLARWKVVLKRFDNFASLNDDFLNEMSIHLRTSSGCFASIRYFEITQDPETHKYMMVLSYAKRWKP</sequence>
<dbReference type="SUPFAM" id="SSF56112">
    <property type="entry name" value="Protein kinase-like (PK-like)"/>
    <property type="match status" value="2"/>
</dbReference>
<keyword evidence="2" id="KW-1185">Reference proteome</keyword>
<evidence type="ECO:0000313" key="1">
    <source>
        <dbReference type="EMBL" id="RHZ81983.1"/>
    </source>
</evidence>
<dbReference type="EMBL" id="PQFF01000107">
    <property type="protein sequence ID" value="RHZ81983.1"/>
    <property type="molecule type" value="Genomic_DNA"/>
</dbReference>
<accession>A0A397JAG5</accession>
<reference evidence="1 2" key="1">
    <citation type="submission" date="2018-08" db="EMBL/GenBank/DDBJ databases">
        <title>Genome and evolution of the arbuscular mycorrhizal fungus Diversispora epigaea (formerly Glomus versiforme) and its bacterial endosymbionts.</title>
        <authorList>
            <person name="Sun X."/>
            <person name="Fei Z."/>
            <person name="Harrison M."/>
        </authorList>
    </citation>
    <scope>NUCLEOTIDE SEQUENCE [LARGE SCALE GENOMIC DNA]</scope>
    <source>
        <strain evidence="1 2">IT104</strain>
    </source>
</reference>
<dbReference type="InterPro" id="IPR011009">
    <property type="entry name" value="Kinase-like_dom_sf"/>
</dbReference>
<dbReference type="AlphaFoldDB" id="A0A397JAG5"/>
<gene>
    <name evidence="1" type="ORF">Glove_115g7</name>
</gene>